<dbReference type="Proteomes" id="UP000319103">
    <property type="component" value="Unassembled WGS sequence"/>
</dbReference>
<dbReference type="InterPro" id="IPR009057">
    <property type="entry name" value="Homeodomain-like_sf"/>
</dbReference>
<proteinExistence type="predicted"/>
<organism evidence="7 8">
    <name type="scientific">Kitasatospora acidiphila</name>
    <dbReference type="NCBI Taxonomy" id="2567942"/>
    <lineage>
        <taxon>Bacteria</taxon>
        <taxon>Bacillati</taxon>
        <taxon>Actinomycetota</taxon>
        <taxon>Actinomycetes</taxon>
        <taxon>Kitasatosporales</taxon>
        <taxon>Streptomycetaceae</taxon>
        <taxon>Kitasatospora</taxon>
    </lineage>
</organism>
<dbReference type="AlphaFoldDB" id="A0A540WD88"/>
<reference evidence="7 8" key="1">
    <citation type="submission" date="2019-06" db="EMBL/GenBank/DDBJ databases">
        <title>Description of Kitasatospora acidophila sp. nov. isolated from pine grove soil, and reclassification of Streptomyces novaecaesareae to Kitasatospora novaeceasareae comb. nov.</title>
        <authorList>
            <person name="Kim M.J."/>
        </authorList>
    </citation>
    <scope>NUCLEOTIDE SEQUENCE [LARGE SCALE GENOMIC DNA]</scope>
    <source>
        <strain evidence="7 8">MMS16-CNU292</strain>
    </source>
</reference>
<feature type="region of interest" description="Disordered" evidence="5">
    <location>
        <begin position="14"/>
        <end position="53"/>
    </location>
</feature>
<dbReference type="EMBL" id="VIGB01000003">
    <property type="protein sequence ID" value="TQF06999.1"/>
    <property type="molecule type" value="Genomic_DNA"/>
</dbReference>
<dbReference type="PANTHER" id="PTHR30055:SF151">
    <property type="entry name" value="TRANSCRIPTIONAL REGULATORY PROTEIN"/>
    <property type="match status" value="1"/>
</dbReference>
<evidence type="ECO:0000256" key="3">
    <source>
        <dbReference type="ARBA" id="ARBA00023163"/>
    </source>
</evidence>
<comment type="caution">
    <text evidence="7">The sequence shown here is derived from an EMBL/GenBank/DDBJ whole genome shotgun (WGS) entry which is preliminary data.</text>
</comment>
<feature type="domain" description="HTH tetR-type" evidence="6">
    <location>
        <begin position="54"/>
        <end position="114"/>
    </location>
</feature>
<dbReference type="Pfam" id="PF00440">
    <property type="entry name" value="TetR_N"/>
    <property type="match status" value="1"/>
</dbReference>
<dbReference type="GO" id="GO:0003700">
    <property type="term" value="F:DNA-binding transcription factor activity"/>
    <property type="evidence" value="ECO:0007669"/>
    <property type="project" value="TreeGrafter"/>
</dbReference>
<sequence length="278" mass="30194">MYLVYLQASAPFEDQSRRTRQATGRAQEAAVSRDGTGSSAAHDGDRAPPARRARLTRPRVLATAVALVDRDGLAALTMRSLATELGVEPMALYRYASGKQALLDGMVEAFCAEVNERLGLATDSGPAGAAVGADWRAELHRVVNVFQAVAEAHPRVFPLVVTRPLDVPLARRSTAALRLNEHVLALLTQAGLDDRATLRLYRAVVGWTTGYLLVDRRQVVDNPDEPEPLLRLGLHRLPVTEYPRLRALAGLLADHDPEVELAAGLDILLDELGTPPQR</sequence>
<protein>
    <submittedName>
        <fullName evidence="7">TetR family transcriptional regulator</fullName>
    </submittedName>
</protein>
<dbReference type="InterPro" id="IPR050109">
    <property type="entry name" value="HTH-type_TetR-like_transc_reg"/>
</dbReference>
<dbReference type="InterPro" id="IPR001647">
    <property type="entry name" value="HTH_TetR"/>
</dbReference>
<dbReference type="OrthoDB" id="329481at2"/>
<dbReference type="InterPro" id="IPR004111">
    <property type="entry name" value="Repressor_TetR_C"/>
</dbReference>
<evidence type="ECO:0000256" key="2">
    <source>
        <dbReference type="ARBA" id="ARBA00023125"/>
    </source>
</evidence>
<keyword evidence="2 4" id="KW-0238">DNA-binding</keyword>
<dbReference type="Gene3D" id="1.10.357.10">
    <property type="entry name" value="Tetracycline Repressor, domain 2"/>
    <property type="match status" value="1"/>
</dbReference>
<dbReference type="SUPFAM" id="SSF48498">
    <property type="entry name" value="Tetracyclin repressor-like, C-terminal domain"/>
    <property type="match status" value="1"/>
</dbReference>
<evidence type="ECO:0000313" key="7">
    <source>
        <dbReference type="EMBL" id="TQF06999.1"/>
    </source>
</evidence>
<gene>
    <name evidence="7" type="ORF">E6W39_38460</name>
</gene>
<evidence type="ECO:0000256" key="5">
    <source>
        <dbReference type="SAM" id="MobiDB-lite"/>
    </source>
</evidence>
<evidence type="ECO:0000256" key="1">
    <source>
        <dbReference type="ARBA" id="ARBA00023015"/>
    </source>
</evidence>
<evidence type="ECO:0000259" key="6">
    <source>
        <dbReference type="PROSITE" id="PS50977"/>
    </source>
</evidence>
<dbReference type="PROSITE" id="PS50977">
    <property type="entry name" value="HTH_TETR_2"/>
    <property type="match status" value="1"/>
</dbReference>
<dbReference type="GO" id="GO:0045892">
    <property type="term" value="P:negative regulation of DNA-templated transcription"/>
    <property type="evidence" value="ECO:0007669"/>
    <property type="project" value="InterPro"/>
</dbReference>
<dbReference type="Gene3D" id="1.10.10.60">
    <property type="entry name" value="Homeodomain-like"/>
    <property type="match status" value="1"/>
</dbReference>
<evidence type="ECO:0000313" key="8">
    <source>
        <dbReference type="Proteomes" id="UP000319103"/>
    </source>
</evidence>
<feature type="DNA-binding region" description="H-T-H motif" evidence="4">
    <location>
        <begin position="77"/>
        <end position="96"/>
    </location>
</feature>
<keyword evidence="3" id="KW-0804">Transcription</keyword>
<dbReference type="Pfam" id="PF02909">
    <property type="entry name" value="TetR_C_1"/>
    <property type="match status" value="1"/>
</dbReference>
<keyword evidence="1" id="KW-0805">Transcription regulation</keyword>
<dbReference type="GO" id="GO:0000976">
    <property type="term" value="F:transcription cis-regulatory region binding"/>
    <property type="evidence" value="ECO:0007669"/>
    <property type="project" value="TreeGrafter"/>
</dbReference>
<dbReference type="PANTHER" id="PTHR30055">
    <property type="entry name" value="HTH-TYPE TRANSCRIPTIONAL REGULATOR RUTR"/>
    <property type="match status" value="1"/>
</dbReference>
<accession>A0A540WD88</accession>
<evidence type="ECO:0000256" key="4">
    <source>
        <dbReference type="PROSITE-ProRule" id="PRU00335"/>
    </source>
</evidence>
<dbReference type="SUPFAM" id="SSF46689">
    <property type="entry name" value="Homeodomain-like"/>
    <property type="match status" value="1"/>
</dbReference>
<dbReference type="InterPro" id="IPR036271">
    <property type="entry name" value="Tet_transcr_reg_TetR-rel_C_sf"/>
</dbReference>
<keyword evidence="8" id="KW-1185">Reference proteome</keyword>
<name>A0A540WD88_9ACTN</name>